<dbReference type="Pfam" id="PF08311">
    <property type="entry name" value="Mad3_BUB1_I"/>
    <property type="match status" value="1"/>
</dbReference>
<feature type="region of interest" description="Disordered" evidence="1">
    <location>
        <begin position="1"/>
        <end position="23"/>
    </location>
</feature>
<keyword evidence="4" id="KW-1185">Reference proteome</keyword>
<dbReference type="GO" id="GO:0007094">
    <property type="term" value="P:mitotic spindle assembly checkpoint signaling"/>
    <property type="evidence" value="ECO:0007669"/>
    <property type="project" value="InterPro"/>
</dbReference>
<sequence>MEHHEHHHHYQHEQGRESLASSSSSTFFAPVVDMVDMTTIEREKENIQPLRQGRSAQALSRLFNIEPAQREQELARQREQFLEELEQIDDMDDPLEVYVRFVKWTIENYPTSTARGHDSKLMPILEQAFQTFKDISGCKNDPRFIRLLVLYADKGETPLDVYRYMGSNDIGSEISMYYHEYAEYLESQGEFDMAKEVYTLGVNRRARPLGRLKKQLEDFLEREKVYLEMQERERMEGIFQNSDSNPNRSTHSGAGGNRRVLGVRMSGSQSIPSNAQVQGHRGLGSGESSSSRAPSGFSNDQRPNARLKVYSDQASKPGTRARGQENTPWQDLGAEMVRRKENIREATAWQGVKLTAEDTHIRRPIPKLQVYCDAKDGEPGQDSAQQASSSTQHPDHLQQIPVFQQNTTQQQPSDISRQENLPEPPPQRLIRGRFPVTINAYGKSECLMVDLAQIYADEQEFSVEEIRARHSRYAAGFNRIGTQAYLENDIQDEFGDDDDSEPEGGGQTEEFVKRLEQGFGSTITQDIDVLRRKRDARASFGDANQNNRLSLRKRSLGRFDPNRTMEESDITIAIRQKAKEQQHLEHHDQYEEDADATGFGYGHYGSRSSLDPSRLSTGSRISAEGFHRDEDEDSSMKSTERQVRPASPGKDVNVSRENVETMDADMNIPMLEDEAPPSQLDRFESY</sequence>
<comment type="caution">
    <text evidence="3">The sequence shown here is derived from an EMBL/GenBank/DDBJ whole genome shotgun (WGS) entry which is preliminary data.</text>
</comment>
<dbReference type="PANTHER" id="PTHR14030">
    <property type="entry name" value="MITOTIC CHECKPOINT SERINE/THREONINE-PROTEIN KINASE BUB1"/>
    <property type="match status" value="1"/>
</dbReference>
<evidence type="ECO:0000313" key="4">
    <source>
        <dbReference type="Proteomes" id="UP000726737"/>
    </source>
</evidence>
<feature type="compositionally biased region" description="Polar residues" evidence="1">
    <location>
        <begin position="401"/>
        <end position="419"/>
    </location>
</feature>
<organism evidence="3 4">
    <name type="scientific">Mortierella polycephala</name>
    <dbReference type="NCBI Taxonomy" id="41804"/>
    <lineage>
        <taxon>Eukaryota</taxon>
        <taxon>Fungi</taxon>
        <taxon>Fungi incertae sedis</taxon>
        <taxon>Mucoromycota</taxon>
        <taxon>Mortierellomycotina</taxon>
        <taxon>Mortierellomycetes</taxon>
        <taxon>Mortierellales</taxon>
        <taxon>Mortierellaceae</taxon>
        <taxon>Mortierella</taxon>
    </lineage>
</organism>
<dbReference type="PANTHER" id="PTHR14030:SF4">
    <property type="entry name" value="BUB1 KINASE, ISOFORM A-RELATED"/>
    <property type="match status" value="1"/>
</dbReference>
<dbReference type="PROSITE" id="PS51489">
    <property type="entry name" value="BUB1_N"/>
    <property type="match status" value="1"/>
</dbReference>
<gene>
    <name evidence="3" type="ORF">BG011_000161</name>
</gene>
<feature type="region of interest" description="Disordered" evidence="1">
    <location>
        <begin position="595"/>
        <end position="686"/>
    </location>
</feature>
<feature type="compositionally biased region" description="Basic residues" evidence="1">
    <location>
        <begin position="1"/>
        <end position="10"/>
    </location>
</feature>
<dbReference type="OrthoDB" id="248495at2759"/>
<feature type="compositionally biased region" description="Polar residues" evidence="1">
    <location>
        <begin position="606"/>
        <end position="620"/>
    </location>
</feature>
<proteinExistence type="predicted"/>
<feature type="compositionally biased region" description="Basic and acidic residues" evidence="1">
    <location>
        <begin position="625"/>
        <end position="643"/>
    </location>
</feature>
<evidence type="ECO:0000259" key="2">
    <source>
        <dbReference type="PROSITE" id="PS51489"/>
    </source>
</evidence>
<name>A0A9P6Q7C3_9FUNG</name>
<dbReference type="SMART" id="SM00777">
    <property type="entry name" value="Mad3_BUB1_I"/>
    <property type="match status" value="1"/>
</dbReference>
<feature type="region of interest" description="Disordered" evidence="1">
    <location>
        <begin position="237"/>
        <end position="331"/>
    </location>
</feature>
<dbReference type="Proteomes" id="UP000726737">
    <property type="component" value="Unassembled WGS sequence"/>
</dbReference>
<evidence type="ECO:0000256" key="1">
    <source>
        <dbReference type="SAM" id="MobiDB-lite"/>
    </source>
</evidence>
<dbReference type="Gene3D" id="1.25.40.430">
    <property type="match status" value="1"/>
</dbReference>
<dbReference type="EMBL" id="JAAAJA010000102">
    <property type="protein sequence ID" value="KAG0262255.1"/>
    <property type="molecule type" value="Genomic_DNA"/>
</dbReference>
<feature type="compositionally biased region" description="Low complexity" evidence="1">
    <location>
        <begin position="286"/>
        <end position="298"/>
    </location>
</feature>
<protein>
    <recommendedName>
        <fullName evidence="2">BUB1 N-terminal domain-containing protein</fullName>
    </recommendedName>
</protein>
<feature type="compositionally biased region" description="Low complexity" evidence="1">
    <location>
        <begin position="381"/>
        <end position="392"/>
    </location>
</feature>
<dbReference type="FunFam" id="1.25.40.430:FF:000003">
    <property type="entry name" value="Checkpoint serine/threonine-protein kinase BUB1"/>
    <property type="match status" value="1"/>
</dbReference>
<dbReference type="InterPro" id="IPR015661">
    <property type="entry name" value="Bub1/Mad3"/>
</dbReference>
<dbReference type="AlphaFoldDB" id="A0A9P6Q7C3"/>
<feature type="domain" description="BUB1 N-terminal" evidence="2">
    <location>
        <begin position="81"/>
        <end position="252"/>
    </location>
</feature>
<reference evidence="3" key="1">
    <citation type="journal article" date="2020" name="Fungal Divers.">
        <title>Resolving the Mortierellaceae phylogeny through synthesis of multi-gene phylogenetics and phylogenomics.</title>
        <authorList>
            <person name="Vandepol N."/>
            <person name="Liber J."/>
            <person name="Desiro A."/>
            <person name="Na H."/>
            <person name="Kennedy M."/>
            <person name="Barry K."/>
            <person name="Grigoriev I.V."/>
            <person name="Miller A.N."/>
            <person name="O'Donnell K."/>
            <person name="Stajich J.E."/>
            <person name="Bonito G."/>
        </authorList>
    </citation>
    <scope>NUCLEOTIDE SEQUENCE</scope>
    <source>
        <strain evidence="3">KOD948</strain>
    </source>
</reference>
<feature type="compositionally biased region" description="Polar residues" evidence="1">
    <location>
        <begin position="266"/>
        <end position="277"/>
    </location>
</feature>
<feature type="region of interest" description="Disordered" evidence="1">
    <location>
        <begin position="372"/>
        <end position="430"/>
    </location>
</feature>
<accession>A0A9P6Q7C3</accession>
<dbReference type="GO" id="GO:0051754">
    <property type="term" value="P:meiotic sister chromatid cohesion, centromeric"/>
    <property type="evidence" value="ECO:0007669"/>
    <property type="project" value="TreeGrafter"/>
</dbReference>
<dbReference type="GO" id="GO:0004672">
    <property type="term" value="F:protein kinase activity"/>
    <property type="evidence" value="ECO:0007669"/>
    <property type="project" value="TreeGrafter"/>
</dbReference>
<dbReference type="GO" id="GO:0032991">
    <property type="term" value="C:protein-containing complex"/>
    <property type="evidence" value="ECO:0007669"/>
    <property type="project" value="UniProtKB-ARBA"/>
</dbReference>
<dbReference type="InterPro" id="IPR013212">
    <property type="entry name" value="Mad3/Bub1_I"/>
</dbReference>
<evidence type="ECO:0000313" key="3">
    <source>
        <dbReference type="EMBL" id="KAG0262255.1"/>
    </source>
</evidence>
<feature type="compositionally biased region" description="Polar residues" evidence="1">
    <location>
        <begin position="239"/>
        <end position="252"/>
    </location>
</feature>